<dbReference type="PANTHER" id="PTHR43380:SF1">
    <property type="entry name" value="2-OXOISOVALERATE DEHYDROGENASE SUBUNIT ALPHA, MITOCHONDRIAL"/>
    <property type="match status" value="1"/>
</dbReference>
<reference evidence="8 9" key="1">
    <citation type="submission" date="2019-07" db="EMBL/GenBank/DDBJ databases">
        <title>Complete genome sequence of Comamonas sp. NLF 7-7 isolated from livestock.</title>
        <authorList>
            <person name="Kim D.H."/>
            <person name="Kim J.G."/>
        </authorList>
    </citation>
    <scope>NUCLEOTIDE SEQUENCE [LARGE SCALE GENOMIC DNA]</scope>
    <source>
        <strain evidence="8 9">NLF 7-7</strain>
    </source>
</reference>
<dbReference type="Proteomes" id="UP000321199">
    <property type="component" value="Chromosome"/>
</dbReference>
<comment type="function">
    <text evidence="4">The branched-chain alpha-keto dehydrogenase complex catalyzes the overall conversion of alpha-keto acids to acyl-CoA and CO(2). It contains multiple copies of three enzymatic components: branched-chain alpha-keto acid decarboxylase (E1), lipoamide acyltransferase (E2) and lipoamide dehydrogenase (E3).</text>
</comment>
<dbReference type="OrthoDB" id="9766715at2"/>
<dbReference type="SUPFAM" id="SSF52518">
    <property type="entry name" value="Thiamin diphosphate-binding fold (THDP-binding)"/>
    <property type="match status" value="1"/>
</dbReference>
<name>A0A5B8RUL8_9BURK</name>
<evidence type="ECO:0000256" key="3">
    <source>
        <dbReference type="ARBA" id="ARBA00023052"/>
    </source>
</evidence>
<feature type="domain" description="Dehydrogenase E1 component" evidence="6">
    <location>
        <begin position="82"/>
        <end position="378"/>
    </location>
</feature>
<proteinExistence type="inferred from homology"/>
<dbReference type="Pfam" id="PF12573">
    <property type="entry name" value="OxoDH_E1alpha_N"/>
    <property type="match status" value="1"/>
</dbReference>
<keyword evidence="2 4" id="KW-0560">Oxidoreductase</keyword>
<dbReference type="Pfam" id="PF00676">
    <property type="entry name" value="E1_dh"/>
    <property type="match status" value="1"/>
</dbReference>
<feature type="domain" description="2-oxoisovalerate dehydrogenase E1 alpha subunit N-terminal" evidence="7">
    <location>
        <begin position="6"/>
        <end position="44"/>
    </location>
</feature>
<keyword evidence="3 4" id="KW-0786">Thiamine pyrophosphate</keyword>
<comment type="similarity">
    <text evidence="4">Belongs to the BCKDHA family.</text>
</comment>
<comment type="catalytic activity">
    <reaction evidence="4">
        <text>N(6)-[(R)-lipoyl]-L-lysyl-[protein] + 3-methyl-2-oxobutanoate + H(+) = N(6)-[(R)-S(8)-2-methylpropanoyldihydrolipoyl]-L-lysyl-[protein] + CO2</text>
        <dbReference type="Rhea" id="RHEA:13457"/>
        <dbReference type="Rhea" id="RHEA-COMP:10474"/>
        <dbReference type="Rhea" id="RHEA-COMP:10497"/>
        <dbReference type="ChEBI" id="CHEBI:11851"/>
        <dbReference type="ChEBI" id="CHEBI:15378"/>
        <dbReference type="ChEBI" id="CHEBI:16526"/>
        <dbReference type="ChEBI" id="CHEBI:83099"/>
        <dbReference type="ChEBI" id="CHEBI:83142"/>
        <dbReference type="EC" id="1.2.4.4"/>
    </reaction>
</comment>
<sequence>MTSPAALRLHIPEPTGRPGGTTDFSYLLLSEAGEVPRPAPDVPAAATASMAKSLVRVLDHEGRAQGPWAPAIHPERLRRGLRAMVKTRLFDARMQIAQRQKKLSFYMQCLGEEAIAIAHAQALQEGDMCFPTYRQQGLLLSRDDISLVEIICQLMSNARDPLKGRQLPVLYSYKRAGFFSTSGNLATQVPQAVGWAMASAIKGDTKIASAWIGDGSTAEADFHTALTFAHVYRAPVIINVVNNQWAISSFQAIAGGEGTTFAQRGVGVGLASLRVDGNDFLAVYAASQWAAERARTNHGATLIEWVTYRGGAHSTSDDPSKYRPADDWQRFPLGDPIARLKQHLIGIGEWSEAQHEEMGKELEAQIIAAQKEAESYGTLLDGRVPSAATMFEDVFKDMPEHLRRQRQQLGV</sequence>
<dbReference type="GO" id="GO:0003863">
    <property type="term" value="F:branched-chain 2-oxo acid dehydrogenase activity"/>
    <property type="evidence" value="ECO:0007669"/>
    <property type="project" value="UniProtKB-EC"/>
</dbReference>
<dbReference type="EMBL" id="CP042344">
    <property type="protein sequence ID" value="QEA13211.1"/>
    <property type="molecule type" value="Genomic_DNA"/>
</dbReference>
<dbReference type="GO" id="GO:0009083">
    <property type="term" value="P:branched-chain amino acid catabolic process"/>
    <property type="evidence" value="ECO:0007669"/>
    <property type="project" value="TreeGrafter"/>
</dbReference>
<keyword evidence="9" id="KW-1185">Reference proteome</keyword>
<comment type="cofactor">
    <cofactor evidence="1 4">
        <name>thiamine diphosphate</name>
        <dbReference type="ChEBI" id="CHEBI:58937"/>
    </cofactor>
</comment>
<organism evidence="8 9">
    <name type="scientific">Comamonas flocculans</name>
    <dbReference type="NCBI Taxonomy" id="2597701"/>
    <lineage>
        <taxon>Bacteria</taxon>
        <taxon>Pseudomonadati</taxon>
        <taxon>Pseudomonadota</taxon>
        <taxon>Betaproteobacteria</taxon>
        <taxon>Burkholderiales</taxon>
        <taxon>Comamonadaceae</taxon>
        <taxon>Comamonas</taxon>
    </lineage>
</organism>
<evidence type="ECO:0000313" key="9">
    <source>
        <dbReference type="Proteomes" id="UP000321199"/>
    </source>
</evidence>
<dbReference type="InterPro" id="IPR050771">
    <property type="entry name" value="Alpha-ketoacid_DH_E1_comp"/>
</dbReference>
<evidence type="ECO:0000256" key="2">
    <source>
        <dbReference type="ARBA" id="ARBA00023002"/>
    </source>
</evidence>
<protein>
    <recommendedName>
        <fullName evidence="4">2-oxoisovalerate dehydrogenase subunit alpha</fullName>
        <ecNumber evidence="4">1.2.4.4</ecNumber>
    </recommendedName>
    <alternativeName>
        <fullName evidence="4">Branched-chain alpha-keto acid dehydrogenase E1 component alpha chain</fullName>
    </alternativeName>
</protein>
<dbReference type="CDD" id="cd02000">
    <property type="entry name" value="TPP_E1_PDC_ADC_BCADC"/>
    <property type="match status" value="1"/>
</dbReference>
<accession>A0A5B8RUL8</accession>
<dbReference type="InterPro" id="IPR022593">
    <property type="entry name" value="Oxoisoval_DH_suAlpha_N_dom"/>
</dbReference>
<feature type="region of interest" description="Disordered" evidence="5">
    <location>
        <begin position="1"/>
        <end position="22"/>
    </location>
</feature>
<dbReference type="Gene3D" id="3.40.50.970">
    <property type="match status" value="1"/>
</dbReference>
<dbReference type="RefSeq" id="WP_146912803.1">
    <property type="nucleotide sequence ID" value="NZ_CP042344.1"/>
</dbReference>
<evidence type="ECO:0000259" key="7">
    <source>
        <dbReference type="Pfam" id="PF12573"/>
    </source>
</evidence>
<gene>
    <name evidence="8" type="ORF">FOZ74_09320</name>
</gene>
<evidence type="ECO:0000256" key="4">
    <source>
        <dbReference type="RuleBase" id="RU365014"/>
    </source>
</evidence>
<evidence type="ECO:0000313" key="8">
    <source>
        <dbReference type="EMBL" id="QEA13211.1"/>
    </source>
</evidence>
<dbReference type="EC" id="1.2.4.4" evidence="4"/>
<evidence type="ECO:0000256" key="5">
    <source>
        <dbReference type="SAM" id="MobiDB-lite"/>
    </source>
</evidence>
<dbReference type="InterPro" id="IPR029061">
    <property type="entry name" value="THDP-binding"/>
</dbReference>
<dbReference type="AlphaFoldDB" id="A0A5B8RUL8"/>
<dbReference type="PANTHER" id="PTHR43380">
    <property type="entry name" value="2-OXOISOVALERATE DEHYDROGENASE SUBUNIT ALPHA, MITOCHONDRIAL"/>
    <property type="match status" value="1"/>
</dbReference>
<dbReference type="KEGG" id="cof:FOZ74_09320"/>
<evidence type="ECO:0000259" key="6">
    <source>
        <dbReference type="Pfam" id="PF00676"/>
    </source>
</evidence>
<dbReference type="InterPro" id="IPR001017">
    <property type="entry name" value="DH_E1"/>
</dbReference>
<evidence type="ECO:0000256" key="1">
    <source>
        <dbReference type="ARBA" id="ARBA00001964"/>
    </source>
</evidence>